<keyword evidence="2" id="KW-1185">Reference proteome</keyword>
<evidence type="ECO:0000313" key="1">
    <source>
        <dbReference type="EMBL" id="KAL1279880.1"/>
    </source>
</evidence>
<reference evidence="1 2" key="1">
    <citation type="submission" date="2023-09" db="EMBL/GenBank/DDBJ databases">
        <authorList>
            <person name="Wang M."/>
        </authorList>
    </citation>
    <scope>NUCLEOTIDE SEQUENCE [LARGE SCALE GENOMIC DNA]</scope>
    <source>
        <strain evidence="1">GT-2023</strain>
        <tissue evidence="1">Liver</tissue>
    </source>
</reference>
<sequence>MKVGTFYSDVEVEDHSLAPEMNDSSLSSPLTVDQLVSHFGLKDRGFDSKQMRAIEELLQRNASVFSKGDNDLGRTHLALHKIDTGSAQPVKLPPHCVPLHLQQEVAEHIKQMQERR</sequence>
<name>A0ABR3NTK6_9TELE</name>
<accession>A0ABR3NTK6</accession>
<comment type="caution">
    <text evidence="1">The sequence shown here is derived from an EMBL/GenBank/DDBJ whole genome shotgun (WGS) entry which is preliminary data.</text>
</comment>
<gene>
    <name evidence="1" type="ORF">QQF64_014480</name>
</gene>
<protein>
    <submittedName>
        <fullName evidence="1">Uncharacterized protein</fullName>
    </submittedName>
</protein>
<dbReference type="Proteomes" id="UP001558613">
    <property type="component" value="Unassembled WGS sequence"/>
</dbReference>
<dbReference type="EMBL" id="JAYMGO010000002">
    <property type="protein sequence ID" value="KAL1279880.1"/>
    <property type="molecule type" value="Genomic_DNA"/>
</dbReference>
<proteinExistence type="predicted"/>
<evidence type="ECO:0000313" key="2">
    <source>
        <dbReference type="Proteomes" id="UP001558613"/>
    </source>
</evidence>
<organism evidence="1 2">
    <name type="scientific">Cirrhinus molitorella</name>
    <name type="common">mud carp</name>
    <dbReference type="NCBI Taxonomy" id="172907"/>
    <lineage>
        <taxon>Eukaryota</taxon>
        <taxon>Metazoa</taxon>
        <taxon>Chordata</taxon>
        <taxon>Craniata</taxon>
        <taxon>Vertebrata</taxon>
        <taxon>Euteleostomi</taxon>
        <taxon>Actinopterygii</taxon>
        <taxon>Neopterygii</taxon>
        <taxon>Teleostei</taxon>
        <taxon>Ostariophysi</taxon>
        <taxon>Cypriniformes</taxon>
        <taxon>Cyprinidae</taxon>
        <taxon>Labeoninae</taxon>
        <taxon>Labeonini</taxon>
        <taxon>Cirrhinus</taxon>
    </lineage>
</organism>